<feature type="signal peptide" evidence="1">
    <location>
        <begin position="1"/>
        <end position="24"/>
    </location>
</feature>
<proteinExistence type="predicted"/>
<organism evidence="2 3">
    <name type="scientific">Neokomagataea tanensis NBRC 106556</name>
    <dbReference type="NCBI Taxonomy" id="1223519"/>
    <lineage>
        <taxon>Bacteria</taxon>
        <taxon>Pseudomonadati</taxon>
        <taxon>Pseudomonadota</taxon>
        <taxon>Alphaproteobacteria</taxon>
        <taxon>Acetobacterales</taxon>
        <taxon>Acetobacteraceae</taxon>
        <taxon>Neokomagataea</taxon>
    </lineage>
</organism>
<dbReference type="Proteomes" id="UP001062443">
    <property type="component" value="Unassembled WGS sequence"/>
</dbReference>
<keyword evidence="1" id="KW-0732">Signal</keyword>
<accession>A0ABQ0QJR8</accession>
<dbReference type="EMBL" id="BAQB01000020">
    <property type="protein sequence ID" value="GBR47279.1"/>
    <property type="molecule type" value="Genomic_DNA"/>
</dbReference>
<name>A0ABQ0QJR8_9PROT</name>
<sequence>MIFHKRAFLVPVFALLLGWPIAQADDSEVNPTVSQNDLLIARHAEDILSSEKKWNKADDRICPPSEKTFSIYCALEKSSADLNIPFSHRSAVMQQARFLIDKKFAPNNQYDHRLMDFNNDPKTDFPTVTHFLHSLEETIATILNTEKPKH</sequence>
<feature type="chain" id="PRO_5046693191" evidence="1">
    <location>
        <begin position="25"/>
        <end position="150"/>
    </location>
</feature>
<evidence type="ECO:0000256" key="1">
    <source>
        <dbReference type="SAM" id="SignalP"/>
    </source>
</evidence>
<protein>
    <submittedName>
        <fullName evidence="2">Uncharacterized protein</fullName>
    </submittedName>
</protein>
<keyword evidence="3" id="KW-1185">Reference proteome</keyword>
<evidence type="ECO:0000313" key="3">
    <source>
        <dbReference type="Proteomes" id="UP001062443"/>
    </source>
</evidence>
<evidence type="ECO:0000313" key="2">
    <source>
        <dbReference type="EMBL" id="GBR47279.1"/>
    </source>
</evidence>
<dbReference type="RefSeq" id="WP_068173369.1">
    <property type="nucleotide sequence ID" value="NZ_BAQB01000020.1"/>
</dbReference>
<comment type="caution">
    <text evidence="2">The sequence shown here is derived from an EMBL/GenBank/DDBJ whole genome shotgun (WGS) entry which is preliminary data.</text>
</comment>
<gene>
    <name evidence="2" type="ORF">AA106556_1397</name>
</gene>
<reference evidence="2" key="1">
    <citation type="submission" date="2013-04" db="EMBL/GenBank/DDBJ databases">
        <title>The genome sequencing project of 58 acetic acid bacteria.</title>
        <authorList>
            <person name="Okamoto-Kainuma A."/>
            <person name="Ishikawa M."/>
            <person name="Umino S."/>
            <person name="Koizumi Y."/>
            <person name="Shiwa Y."/>
            <person name="Yoshikawa H."/>
            <person name="Matsutani M."/>
            <person name="Matsushita K."/>
        </authorList>
    </citation>
    <scope>NUCLEOTIDE SEQUENCE</scope>
    <source>
        <strain evidence="2">NBRC 106556</strain>
    </source>
</reference>